<dbReference type="AlphaFoldDB" id="A0A517TRU3"/>
<evidence type="ECO:0000256" key="1">
    <source>
        <dbReference type="SAM" id="Phobius"/>
    </source>
</evidence>
<feature type="transmembrane region" description="Helical" evidence="1">
    <location>
        <begin position="12"/>
        <end position="37"/>
    </location>
</feature>
<evidence type="ECO:0000313" key="2">
    <source>
        <dbReference type="EMBL" id="QDT71094.1"/>
    </source>
</evidence>
<dbReference type="KEGG" id="llh:I41_02490"/>
<dbReference type="Proteomes" id="UP000317909">
    <property type="component" value="Chromosome"/>
</dbReference>
<name>A0A517TRU3_9BACT</name>
<accession>A0A517TRU3</accession>
<dbReference type="RefSeq" id="WP_145430190.1">
    <property type="nucleotide sequence ID" value="NZ_CP036339.1"/>
</dbReference>
<keyword evidence="1" id="KW-0812">Transmembrane</keyword>
<proteinExistence type="predicted"/>
<keyword evidence="3" id="KW-1185">Reference proteome</keyword>
<keyword evidence="1" id="KW-1133">Transmembrane helix</keyword>
<keyword evidence="1" id="KW-0472">Membrane</keyword>
<reference evidence="2 3" key="1">
    <citation type="submission" date="2019-02" db="EMBL/GenBank/DDBJ databases">
        <title>Deep-cultivation of Planctomycetes and their phenomic and genomic characterization uncovers novel biology.</title>
        <authorList>
            <person name="Wiegand S."/>
            <person name="Jogler M."/>
            <person name="Boedeker C."/>
            <person name="Pinto D."/>
            <person name="Vollmers J."/>
            <person name="Rivas-Marin E."/>
            <person name="Kohn T."/>
            <person name="Peeters S.H."/>
            <person name="Heuer A."/>
            <person name="Rast P."/>
            <person name="Oberbeckmann S."/>
            <person name="Bunk B."/>
            <person name="Jeske O."/>
            <person name="Meyerdierks A."/>
            <person name="Storesund J.E."/>
            <person name="Kallscheuer N."/>
            <person name="Luecker S."/>
            <person name="Lage O.M."/>
            <person name="Pohl T."/>
            <person name="Merkel B.J."/>
            <person name="Hornburger P."/>
            <person name="Mueller R.-W."/>
            <person name="Bruemmer F."/>
            <person name="Labrenz M."/>
            <person name="Spormann A.M."/>
            <person name="Op den Camp H."/>
            <person name="Overmann J."/>
            <person name="Amann R."/>
            <person name="Jetten M.S.M."/>
            <person name="Mascher T."/>
            <person name="Medema M.H."/>
            <person name="Devos D.P."/>
            <person name="Kaster A.-K."/>
            <person name="Ovreas L."/>
            <person name="Rohde M."/>
            <person name="Galperin M.Y."/>
            <person name="Jogler C."/>
        </authorList>
    </citation>
    <scope>NUCLEOTIDE SEQUENCE [LARGE SCALE GENOMIC DNA]</scope>
    <source>
        <strain evidence="2 3">I41</strain>
    </source>
</reference>
<sequence length="87" mass="8905" precursor="true">MMRTLLMLLKYSLAAIVVTTVGGGIGMVIGGAVLLNIPPPDSPLCGNDYLAGGGLIGAAIGLATVITLAVLENKKKRQRSVQLEKAS</sequence>
<evidence type="ECO:0000313" key="3">
    <source>
        <dbReference type="Proteomes" id="UP000317909"/>
    </source>
</evidence>
<organism evidence="2 3">
    <name type="scientific">Lacipirellula limnantheis</name>
    <dbReference type="NCBI Taxonomy" id="2528024"/>
    <lineage>
        <taxon>Bacteria</taxon>
        <taxon>Pseudomonadati</taxon>
        <taxon>Planctomycetota</taxon>
        <taxon>Planctomycetia</taxon>
        <taxon>Pirellulales</taxon>
        <taxon>Lacipirellulaceae</taxon>
        <taxon>Lacipirellula</taxon>
    </lineage>
</organism>
<protein>
    <submittedName>
        <fullName evidence="2">Uncharacterized protein</fullName>
    </submittedName>
</protein>
<dbReference type="EMBL" id="CP036339">
    <property type="protein sequence ID" value="QDT71094.1"/>
    <property type="molecule type" value="Genomic_DNA"/>
</dbReference>
<gene>
    <name evidence="2" type="ORF">I41_02490</name>
</gene>
<feature type="transmembrane region" description="Helical" evidence="1">
    <location>
        <begin position="49"/>
        <end position="71"/>
    </location>
</feature>